<dbReference type="InterPro" id="IPR025402">
    <property type="entry name" value="DMP19_C"/>
</dbReference>
<reference evidence="3 4" key="1">
    <citation type="journal article" date="2013" name="Genome Announc.">
        <title>Complete genome sequence of Myxococcus stipitatus strain DSM 14675, a fruiting myxobacterium.</title>
        <authorList>
            <person name="Huntley S."/>
            <person name="Kneip S."/>
            <person name="Treuner-Lange A."/>
            <person name="Sogaard-Andersen L."/>
        </authorList>
    </citation>
    <scope>NUCLEOTIDE SEQUENCE [LARGE SCALE GENOMIC DNA]</scope>
    <source>
        <strain evidence="4">DSM 14675 / JCM 12634 / Mx s8</strain>
    </source>
</reference>
<feature type="domain" description="DNA mimic protein DMP19 C-terminal" evidence="2">
    <location>
        <begin position="198"/>
        <end position="308"/>
    </location>
</feature>
<proteinExistence type="predicted"/>
<dbReference type="HOGENOM" id="CLU_882306_0_0_7"/>
<gene>
    <name evidence="3" type="ordered locus">MYSTI_01534</name>
</gene>
<dbReference type="EMBL" id="CP004025">
    <property type="protein sequence ID" value="AGC42874.1"/>
    <property type="molecule type" value="Genomic_DNA"/>
</dbReference>
<dbReference type="AlphaFoldDB" id="L7U8U1"/>
<organism evidence="3 4">
    <name type="scientific">Myxococcus stipitatus (strain DSM 14675 / JCM 12634 / Mx s8)</name>
    <dbReference type="NCBI Taxonomy" id="1278073"/>
    <lineage>
        <taxon>Bacteria</taxon>
        <taxon>Pseudomonadati</taxon>
        <taxon>Myxococcota</taxon>
        <taxon>Myxococcia</taxon>
        <taxon>Myxococcales</taxon>
        <taxon>Cystobacterineae</taxon>
        <taxon>Myxococcaceae</taxon>
        <taxon>Myxococcus</taxon>
    </lineage>
</organism>
<sequence length="315" mass="34678">MSGVEPNDEVSKLIAERMMRVQDVRPPEGHSYYVIEAQTAASECAGLFWMPGTEGGVPVFQSRELATEALQFIPPPQVFGLDEAAVGWGVRPLPAEEFLSLFINPSLTFYVVVEVSDSGMEAQPLTDPRRVLPLASPPGASGLPRSSLESAPTQTPEGELANVETRLTRASVEGLSPGERLWKLMEPAFDHDAMRGTHGQQVLALPTFFIRDVDNGGLDQALYNFTPAAVDFVLKAFDEVGADEHAATVQSGMQALFGATPPATQKERRQILDTRPRAWLDKHIDPLSDRLMGEERLQDCFLRYVDAHPSEFFRD</sequence>
<dbReference type="OrthoDB" id="5521900at2"/>
<protein>
    <recommendedName>
        <fullName evidence="2">DNA mimic protein DMP19 C-terminal domain-containing protein</fullName>
    </recommendedName>
</protein>
<evidence type="ECO:0000313" key="3">
    <source>
        <dbReference type="EMBL" id="AGC42874.1"/>
    </source>
</evidence>
<dbReference type="Pfam" id="PF14300">
    <property type="entry name" value="DMP19"/>
    <property type="match status" value="1"/>
</dbReference>
<dbReference type="Gene3D" id="1.20.1420.60">
    <property type="match status" value="1"/>
</dbReference>
<name>L7U8U1_MYXSD</name>
<dbReference type="RefSeq" id="WP_015347136.1">
    <property type="nucleotide sequence ID" value="NC_020126.1"/>
</dbReference>
<dbReference type="PATRIC" id="fig|1278073.3.peg.1587"/>
<evidence type="ECO:0000256" key="1">
    <source>
        <dbReference type="SAM" id="MobiDB-lite"/>
    </source>
</evidence>
<feature type="compositionally biased region" description="Polar residues" evidence="1">
    <location>
        <begin position="147"/>
        <end position="156"/>
    </location>
</feature>
<accession>L7U8U1</accession>
<dbReference type="KEGG" id="msd:MYSTI_01534"/>
<evidence type="ECO:0000259" key="2">
    <source>
        <dbReference type="Pfam" id="PF14300"/>
    </source>
</evidence>
<dbReference type="Proteomes" id="UP000011131">
    <property type="component" value="Chromosome"/>
</dbReference>
<feature type="region of interest" description="Disordered" evidence="1">
    <location>
        <begin position="122"/>
        <end position="159"/>
    </location>
</feature>
<evidence type="ECO:0000313" key="4">
    <source>
        <dbReference type="Proteomes" id="UP000011131"/>
    </source>
</evidence>
<keyword evidence="4" id="KW-1185">Reference proteome</keyword>